<evidence type="ECO:0000313" key="3">
    <source>
        <dbReference type="Proteomes" id="UP000541444"/>
    </source>
</evidence>
<dbReference type="GO" id="GO:0005840">
    <property type="term" value="C:ribosome"/>
    <property type="evidence" value="ECO:0007669"/>
    <property type="project" value="InterPro"/>
</dbReference>
<dbReference type="Proteomes" id="UP000541444">
    <property type="component" value="Unassembled WGS sequence"/>
</dbReference>
<organism evidence="2 3">
    <name type="scientific">Kingdonia uniflora</name>
    <dbReference type="NCBI Taxonomy" id="39325"/>
    <lineage>
        <taxon>Eukaryota</taxon>
        <taxon>Viridiplantae</taxon>
        <taxon>Streptophyta</taxon>
        <taxon>Embryophyta</taxon>
        <taxon>Tracheophyta</taxon>
        <taxon>Spermatophyta</taxon>
        <taxon>Magnoliopsida</taxon>
        <taxon>Ranunculales</taxon>
        <taxon>Circaeasteraceae</taxon>
        <taxon>Kingdonia</taxon>
    </lineage>
</organism>
<comment type="caution">
    <text evidence="2">The sequence shown here is derived from an EMBL/GenBank/DDBJ whole genome shotgun (WGS) entry which is preliminary data.</text>
</comment>
<feature type="compositionally biased region" description="Basic and acidic residues" evidence="1">
    <location>
        <begin position="199"/>
        <end position="214"/>
    </location>
</feature>
<name>A0A7J7M4Z7_9MAGN</name>
<dbReference type="OrthoDB" id="1703270at2759"/>
<reference evidence="2 3" key="1">
    <citation type="journal article" date="2020" name="IScience">
        <title>Genome Sequencing of the Endangered Kingdonia uniflora (Circaeasteraceae, Ranunculales) Reveals Potential Mechanisms of Evolutionary Specialization.</title>
        <authorList>
            <person name="Sun Y."/>
            <person name="Deng T."/>
            <person name="Zhang A."/>
            <person name="Moore M.J."/>
            <person name="Landis J.B."/>
            <person name="Lin N."/>
            <person name="Zhang H."/>
            <person name="Zhang X."/>
            <person name="Huang J."/>
            <person name="Zhang X."/>
            <person name="Sun H."/>
            <person name="Wang H."/>
        </authorList>
    </citation>
    <scope>NUCLEOTIDE SEQUENCE [LARGE SCALE GENOMIC DNA]</scope>
    <source>
        <strain evidence="2">TB1705</strain>
        <tissue evidence="2">Leaf</tissue>
    </source>
</reference>
<gene>
    <name evidence="2" type="ORF">GIB67_008668</name>
</gene>
<evidence type="ECO:0000256" key="1">
    <source>
        <dbReference type="SAM" id="MobiDB-lite"/>
    </source>
</evidence>
<feature type="region of interest" description="Disordered" evidence="1">
    <location>
        <begin position="185"/>
        <end position="214"/>
    </location>
</feature>
<dbReference type="EMBL" id="JACGCM010001775">
    <property type="protein sequence ID" value="KAF6149947.1"/>
    <property type="molecule type" value="Genomic_DNA"/>
</dbReference>
<evidence type="ECO:0000313" key="2">
    <source>
        <dbReference type="EMBL" id="KAF6149947.1"/>
    </source>
</evidence>
<dbReference type="GO" id="GO:0003735">
    <property type="term" value="F:structural constituent of ribosome"/>
    <property type="evidence" value="ECO:0007669"/>
    <property type="project" value="InterPro"/>
</dbReference>
<dbReference type="AlphaFoldDB" id="A0A7J7M4Z7"/>
<dbReference type="InterPro" id="IPR042563">
    <property type="entry name" value="Ribosomal_protein_eS8_euk"/>
</dbReference>
<protein>
    <submittedName>
        <fullName evidence="2">Uncharacterized protein</fullName>
    </submittedName>
</protein>
<keyword evidence="3" id="KW-1185">Reference proteome</keyword>
<proteinExistence type="predicted"/>
<accession>A0A7J7M4Z7</accession>
<dbReference type="GO" id="GO:0006412">
    <property type="term" value="P:translation"/>
    <property type="evidence" value="ECO:0007669"/>
    <property type="project" value="InterPro"/>
</dbReference>
<dbReference type="PANTHER" id="PTHR10394">
    <property type="entry name" value="40S RIBOSOMAL PROTEIN S8"/>
    <property type="match status" value="1"/>
</dbReference>
<dbReference type="Gene3D" id="1.10.168.20">
    <property type="entry name" value="Ribosomal protein S8e, subdomain"/>
    <property type="match status" value="1"/>
</dbReference>
<dbReference type="InterPro" id="IPR001047">
    <property type="entry name" value="Ribosomal_eS8"/>
</dbReference>
<sequence length="263" mass="29284">MNVLRFRKDKYPGYGNKRAHGNSADLPFYLGECNTYKYAEGGMGAVSLTKSNAATEAGAHIVIDAELQKAIEEEKVPGNRKVRLSASMKLLPSPISQAKGPIDRQLHIRLRKERSLLCTLTGRESIDFFPGAISLALQYNDLLDMEVREAAGNSSRERVAESTAGDATEIHERVKQVQRHFVVNDPPRRYDEGDTATTEEAKKSNHVARKVEKRQEGRQLDAHIEEQFGGGRLLACIVFRPGQCSRCDGFDGYMEQEPAYLSA</sequence>